<gene>
    <name evidence="2" type="ORF">ACJDUH_18890</name>
</gene>
<keyword evidence="1" id="KW-0812">Transmembrane</keyword>
<keyword evidence="1" id="KW-0472">Membrane</keyword>
<proteinExistence type="predicted"/>
<keyword evidence="1" id="KW-1133">Transmembrane helix</keyword>
<evidence type="ECO:0000313" key="3">
    <source>
        <dbReference type="Proteomes" id="UP001623661"/>
    </source>
</evidence>
<feature type="transmembrane region" description="Helical" evidence="1">
    <location>
        <begin position="48"/>
        <end position="69"/>
    </location>
</feature>
<reference evidence="2 3" key="1">
    <citation type="submission" date="2024-11" db="EMBL/GenBank/DDBJ databases">
        <authorList>
            <person name="Heng Y.C."/>
            <person name="Lim A.C.H."/>
            <person name="Lee J.K.Y."/>
            <person name="Kittelmann S."/>
        </authorList>
    </citation>
    <scope>NUCLEOTIDE SEQUENCE [LARGE SCALE GENOMIC DNA]</scope>
    <source>
        <strain evidence="2 3">WILCCON 0202</strain>
    </source>
</reference>
<keyword evidence="3" id="KW-1185">Reference proteome</keyword>
<dbReference type="RefSeq" id="WP_406766783.1">
    <property type="nucleotide sequence ID" value="NZ_JBJHZY010000006.1"/>
</dbReference>
<feature type="transmembrane region" description="Helical" evidence="1">
    <location>
        <begin position="7"/>
        <end position="28"/>
    </location>
</feature>
<accession>A0ABW8TY58</accession>
<comment type="caution">
    <text evidence="2">The sequence shown here is derived from an EMBL/GenBank/DDBJ whole genome shotgun (WGS) entry which is preliminary data.</text>
</comment>
<protein>
    <submittedName>
        <fullName evidence="2">Uncharacterized protein</fullName>
    </submittedName>
</protein>
<sequence>MKNKYKITSALLFYFSIMMTVFSVIYSLTDYQHYLQHPEYSAPFSVNLIFKSVTYGIPIIIGFVLSFIFKSKAIKEKKL</sequence>
<evidence type="ECO:0000313" key="2">
    <source>
        <dbReference type="EMBL" id="MFL0270151.1"/>
    </source>
</evidence>
<organism evidence="2 3">
    <name type="scientific">Candidatus Clostridium radicumherbarum</name>
    <dbReference type="NCBI Taxonomy" id="3381662"/>
    <lineage>
        <taxon>Bacteria</taxon>
        <taxon>Bacillati</taxon>
        <taxon>Bacillota</taxon>
        <taxon>Clostridia</taxon>
        <taxon>Eubacteriales</taxon>
        <taxon>Clostridiaceae</taxon>
        <taxon>Clostridium</taxon>
    </lineage>
</organism>
<dbReference type="Proteomes" id="UP001623661">
    <property type="component" value="Unassembled WGS sequence"/>
</dbReference>
<evidence type="ECO:0000256" key="1">
    <source>
        <dbReference type="SAM" id="Phobius"/>
    </source>
</evidence>
<dbReference type="EMBL" id="JBJHZY010000006">
    <property type="protein sequence ID" value="MFL0270151.1"/>
    <property type="molecule type" value="Genomic_DNA"/>
</dbReference>
<name>A0ABW8TY58_9CLOT</name>